<keyword evidence="2" id="KW-1185">Reference proteome</keyword>
<dbReference type="SUPFAM" id="SSF55816">
    <property type="entry name" value="5'-nucleotidase (syn. UDP-sugar hydrolase), C-terminal domain"/>
    <property type="match status" value="1"/>
</dbReference>
<dbReference type="InterPro" id="IPR036907">
    <property type="entry name" value="5'-Nucleotdase_C_sf"/>
</dbReference>
<reference evidence="1" key="1">
    <citation type="journal article" date="2019" name="bioRxiv">
        <title>The Genome of the Zebra Mussel, Dreissena polymorpha: A Resource for Invasive Species Research.</title>
        <authorList>
            <person name="McCartney M.A."/>
            <person name="Auch B."/>
            <person name="Kono T."/>
            <person name="Mallez S."/>
            <person name="Zhang Y."/>
            <person name="Obille A."/>
            <person name="Becker A."/>
            <person name="Abrahante J.E."/>
            <person name="Garbe J."/>
            <person name="Badalamenti J.P."/>
            <person name="Herman A."/>
            <person name="Mangelson H."/>
            <person name="Liachko I."/>
            <person name="Sullivan S."/>
            <person name="Sone E.D."/>
            <person name="Koren S."/>
            <person name="Silverstein K.A.T."/>
            <person name="Beckman K.B."/>
            <person name="Gohl D.M."/>
        </authorList>
    </citation>
    <scope>NUCLEOTIDE SEQUENCE</scope>
    <source>
        <strain evidence="1">Duluth1</strain>
        <tissue evidence="1">Whole animal</tissue>
    </source>
</reference>
<comment type="caution">
    <text evidence="1">The sequence shown here is derived from an EMBL/GenBank/DDBJ whole genome shotgun (WGS) entry which is preliminary data.</text>
</comment>
<proteinExistence type="predicted"/>
<accession>A0A9D4D0H0</accession>
<name>A0A9D4D0H0_DREPO</name>
<dbReference type="AlphaFoldDB" id="A0A9D4D0H0"/>
<evidence type="ECO:0000313" key="2">
    <source>
        <dbReference type="Proteomes" id="UP000828390"/>
    </source>
</evidence>
<organism evidence="1 2">
    <name type="scientific">Dreissena polymorpha</name>
    <name type="common">Zebra mussel</name>
    <name type="synonym">Mytilus polymorpha</name>
    <dbReference type="NCBI Taxonomy" id="45954"/>
    <lineage>
        <taxon>Eukaryota</taxon>
        <taxon>Metazoa</taxon>
        <taxon>Spiralia</taxon>
        <taxon>Lophotrochozoa</taxon>
        <taxon>Mollusca</taxon>
        <taxon>Bivalvia</taxon>
        <taxon>Autobranchia</taxon>
        <taxon>Heteroconchia</taxon>
        <taxon>Euheterodonta</taxon>
        <taxon>Imparidentia</taxon>
        <taxon>Neoheterodontei</taxon>
        <taxon>Myida</taxon>
        <taxon>Dreissenoidea</taxon>
        <taxon>Dreissenidae</taxon>
        <taxon>Dreissena</taxon>
    </lineage>
</organism>
<evidence type="ECO:0000313" key="1">
    <source>
        <dbReference type="EMBL" id="KAH3736607.1"/>
    </source>
</evidence>
<sequence>MTDAMVDYYVKGFNHANTTWALSAIAMLNSGGIRASIQKGLSNIISVSDKTYVLNITFVFQTKN</sequence>
<dbReference type="GO" id="GO:0009166">
    <property type="term" value="P:nucleotide catabolic process"/>
    <property type="evidence" value="ECO:0007669"/>
    <property type="project" value="InterPro"/>
</dbReference>
<dbReference type="Proteomes" id="UP000828390">
    <property type="component" value="Unassembled WGS sequence"/>
</dbReference>
<gene>
    <name evidence="1" type="ORF">DPMN_043179</name>
</gene>
<dbReference type="GO" id="GO:0016787">
    <property type="term" value="F:hydrolase activity"/>
    <property type="evidence" value="ECO:0007669"/>
    <property type="project" value="InterPro"/>
</dbReference>
<reference evidence="1" key="2">
    <citation type="submission" date="2020-11" db="EMBL/GenBank/DDBJ databases">
        <authorList>
            <person name="McCartney M.A."/>
            <person name="Auch B."/>
            <person name="Kono T."/>
            <person name="Mallez S."/>
            <person name="Becker A."/>
            <person name="Gohl D.M."/>
            <person name="Silverstein K.A.T."/>
            <person name="Koren S."/>
            <person name="Bechman K.B."/>
            <person name="Herman A."/>
            <person name="Abrahante J.E."/>
            <person name="Garbe J."/>
        </authorList>
    </citation>
    <scope>NUCLEOTIDE SEQUENCE</scope>
    <source>
        <strain evidence="1">Duluth1</strain>
        <tissue evidence="1">Whole animal</tissue>
    </source>
</reference>
<dbReference type="EMBL" id="JAIWYP010000011">
    <property type="protein sequence ID" value="KAH3736607.1"/>
    <property type="molecule type" value="Genomic_DNA"/>
</dbReference>
<protein>
    <submittedName>
        <fullName evidence="1">Uncharacterized protein</fullName>
    </submittedName>
</protein>